<comment type="caution">
    <text evidence="1">The sequence shown here is derived from an EMBL/GenBank/DDBJ whole genome shotgun (WGS) entry which is preliminary data.</text>
</comment>
<dbReference type="OrthoDB" id="3733286at2"/>
<organism evidence="1 2">
    <name type="scientific">Kocuria rosea subsp. polaris</name>
    <dbReference type="NCBI Taxonomy" id="136273"/>
    <lineage>
        <taxon>Bacteria</taxon>
        <taxon>Bacillati</taxon>
        <taxon>Actinomycetota</taxon>
        <taxon>Actinomycetes</taxon>
        <taxon>Micrococcales</taxon>
        <taxon>Micrococcaceae</taxon>
        <taxon>Kocuria</taxon>
    </lineage>
</organism>
<evidence type="ECO:0008006" key="3">
    <source>
        <dbReference type="Google" id="ProtNLM"/>
    </source>
</evidence>
<dbReference type="EMBL" id="JSUH01000001">
    <property type="protein sequence ID" value="KHD98882.1"/>
    <property type="molecule type" value="Genomic_DNA"/>
</dbReference>
<proteinExistence type="predicted"/>
<dbReference type="RefSeq" id="WP_035923297.1">
    <property type="nucleotide sequence ID" value="NZ_JSUH01000001.1"/>
</dbReference>
<accession>A0A0A6YDB2</accession>
<reference evidence="1 2" key="1">
    <citation type="journal article" date="2003" name="Int. J. Syst. Evol. Microbiol.">
        <title>Kocuria polaris sp. nov., an orange-pigmented psychrophilic bacterium isolated from an Antarctic cyanobacterial mat sample.</title>
        <authorList>
            <person name="Reddy G.S."/>
            <person name="Prakash J.S."/>
            <person name="Prabahar V."/>
            <person name="Matsumoto G.I."/>
            <person name="Stackebrandt E."/>
            <person name="Shivaji S."/>
        </authorList>
    </citation>
    <scope>NUCLEOTIDE SEQUENCE [LARGE SCALE GENOMIC DNA]</scope>
    <source>
        <strain evidence="1 2">CMS 76or</strain>
    </source>
</reference>
<name>A0A0A6YDB2_KOCRO</name>
<dbReference type="Proteomes" id="UP000030466">
    <property type="component" value="Unassembled WGS sequence"/>
</dbReference>
<gene>
    <name evidence="1" type="ORF">GY22_00465</name>
</gene>
<dbReference type="AlphaFoldDB" id="A0A0A6YDB2"/>
<evidence type="ECO:0000313" key="2">
    <source>
        <dbReference type="Proteomes" id="UP000030466"/>
    </source>
</evidence>
<protein>
    <recommendedName>
        <fullName evidence="3">DUF2383 domain-containing protein</fullName>
    </recommendedName>
</protein>
<evidence type="ECO:0000313" key="1">
    <source>
        <dbReference type="EMBL" id="KHD98882.1"/>
    </source>
</evidence>
<keyword evidence="2" id="KW-1185">Reference proteome</keyword>
<sequence>MSEQPPTGPNGAAGAGVRSDKLEAYMLGHYMGALSGVRLFDEAATTWAGTPYEGRFAAFVDEIKDDIGRLEAMIDRLGSGRRTVAKGLGTVTGIASRLNPLSRIRERTGIAAHGELEMLQSLVVAKRSMWVTLLELAPAEPRLDTEELRTLEAGAADQYDRLRAIAAETARDRFLARD</sequence>